<keyword evidence="2" id="KW-1185">Reference proteome</keyword>
<evidence type="ECO:0000313" key="2">
    <source>
        <dbReference type="Proteomes" id="UP000245622"/>
    </source>
</evidence>
<dbReference type="Proteomes" id="UP000245622">
    <property type="component" value="Chromosome 1"/>
</dbReference>
<dbReference type="EMBL" id="LN555523">
    <property type="protein sequence ID" value="CED93600.1"/>
    <property type="molecule type" value="Genomic_DNA"/>
</dbReference>
<dbReference type="KEGG" id="ril:CRIB_848"/>
<dbReference type="RefSeq" id="WP_180703302.1">
    <property type="nucleotide sequence ID" value="NZ_CAJUCR010000012.1"/>
</dbReference>
<evidence type="ECO:0000313" key="1">
    <source>
        <dbReference type="EMBL" id="CED93600.1"/>
    </source>
</evidence>
<sequence>MLKGEYTRSELGVKRGNIQWKVKVNDETLLFVNEGMNNKLESNYIYSNHLDRENNVLYMCRNCGGEWVKKLLKDISDTNVRIFYRDNKKPIWSEFIYDNIIELENGFKAIGNNIK</sequence>
<name>A0A1V1I043_9FIRM</name>
<dbReference type="AlphaFoldDB" id="A0A1V1I043"/>
<reference evidence="1 2" key="1">
    <citation type="submission" date="2014-04" db="EMBL/GenBank/DDBJ databases">
        <authorList>
            <person name="Hornung B.V."/>
        </authorList>
    </citation>
    <scope>NUCLEOTIDE SEQUENCE [LARGE SCALE GENOMIC DNA]</scope>
    <source>
        <strain evidence="1 2">CRIB</strain>
    </source>
</reference>
<gene>
    <name evidence="1" type="ORF">CRIB_848</name>
</gene>
<dbReference type="GeneID" id="82205029"/>
<organism evidence="1 2">
    <name type="scientific">Romboutsia ilealis</name>
    <dbReference type="NCBI Taxonomy" id="1115758"/>
    <lineage>
        <taxon>Bacteria</taxon>
        <taxon>Bacillati</taxon>
        <taxon>Bacillota</taxon>
        <taxon>Clostridia</taxon>
        <taxon>Peptostreptococcales</taxon>
        <taxon>Peptostreptococcaceae</taxon>
        <taxon>Romboutsia</taxon>
    </lineage>
</organism>
<accession>A0A1V1I043</accession>
<proteinExistence type="predicted"/>
<protein>
    <submittedName>
        <fullName evidence="1">Uncharacterized protein</fullName>
    </submittedName>
</protein>